<comment type="caution">
    <text evidence="1">The sequence shown here is derived from an EMBL/GenBank/DDBJ whole genome shotgun (WGS) entry which is preliminary data.</text>
</comment>
<sequence length="157" mass="18378">MNEENVSFAWIGGRKKLLLSTTSTKPKMRRISHNNPVRRRLFPEADLTEQASIDNFANILKETIANDRKRSMEKWNFDFENEVPLEGNIEWFRSDGEHDWIGIKAETKLLDDEELIAQNLNESTPKSVKEDSVLLVRKRRKDYGIVSDKARRKVNFD</sequence>
<organism evidence="1 2">
    <name type="scientific">Dendrolimus kikuchii</name>
    <dbReference type="NCBI Taxonomy" id="765133"/>
    <lineage>
        <taxon>Eukaryota</taxon>
        <taxon>Metazoa</taxon>
        <taxon>Ecdysozoa</taxon>
        <taxon>Arthropoda</taxon>
        <taxon>Hexapoda</taxon>
        <taxon>Insecta</taxon>
        <taxon>Pterygota</taxon>
        <taxon>Neoptera</taxon>
        <taxon>Endopterygota</taxon>
        <taxon>Lepidoptera</taxon>
        <taxon>Glossata</taxon>
        <taxon>Ditrysia</taxon>
        <taxon>Bombycoidea</taxon>
        <taxon>Lasiocampidae</taxon>
        <taxon>Dendrolimus</taxon>
    </lineage>
</organism>
<name>A0ACC1CM82_9NEOP</name>
<accession>A0ACC1CM82</accession>
<dbReference type="Proteomes" id="UP000824533">
    <property type="component" value="Linkage Group LG21"/>
</dbReference>
<dbReference type="EMBL" id="CM034407">
    <property type="protein sequence ID" value="KAJ0172587.1"/>
    <property type="molecule type" value="Genomic_DNA"/>
</dbReference>
<evidence type="ECO:0000313" key="1">
    <source>
        <dbReference type="EMBL" id="KAJ0172587.1"/>
    </source>
</evidence>
<protein>
    <submittedName>
        <fullName evidence="1">Uncharacterized protein</fullName>
    </submittedName>
</protein>
<keyword evidence="2" id="KW-1185">Reference proteome</keyword>
<proteinExistence type="predicted"/>
<gene>
    <name evidence="1" type="ORF">K1T71_011726</name>
</gene>
<reference evidence="1 2" key="1">
    <citation type="journal article" date="2021" name="Front. Genet.">
        <title>Chromosome-Level Genome Assembly Reveals Significant Gene Expansion in the Toll and IMD Signaling Pathways of Dendrolimus kikuchii.</title>
        <authorList>
            <person name="Zhou J."/>
            <person name="Wu P."/>
            <person name="Xiong Z."/>
            <person name="Liu N."/>
            <person name="Zhao N."/>
            <person name="Ji M."/>
            <person name="Qiu Y."/>
            <person name="Yang B."/>
        </authorList>
    </citation>
    <scope>NUCLEOTIDE SEQUENCE [LARGE SCALE GENOMIC DNA]</scope>
    <source>
        <strain evidence="1">Ann1</strain>
    </source>
</reference>
<evidence type="ECO:0000313" key="2">
    <source>
        <dbReference type="Proteomes" id="UP000824533"/>
    </source>
</evidence>